<dbReference type="Proteomes" id="UP000663865">
    <property type="component" value="Unassembled WGS sequence"/>
</dbReference>
<sequence>MIEEQTNENLNPNYFSKLDVLAELASSQKPIINDSSIKKEYDTSIKQEHDVSNDETNLSLSSSLLLNSSIKSEGTISTNDNSNTALSPTFVLKTTQKGKPCILLDGHRYKHRRDNLDGSMSWTCTHELCSASVRTFGERVVRRNDDHLHGRTLRVDPQQEFLSRLKKRAAEDTVTIPRIYDEELARSVDEHSPEIRSHLPSFSSVKSTLYRHRQRGQRNQASKLMKTELNSDCKSSSSVHTAMNNSSGWNTLPPKKRPLTINVDCLPTPSPSSCCSSSCSYVSSESHNGDKRRKYSSSSSSSSTTTTTTTTIPPPITTTTAATTTAMTDDNNSAQLAAAAAALESQQLIAKFLSNPYNLLLAQNYFAKYSSTFADNPHFMLMHAYALVLSSLQQQQQQLM</sequence>
<dbReference type="EMBL" id="CAJNYD010001386">
    <property type="protein sequence ID" value="CAF3333737.1"/>
    <property type="molecule type" value="Genomic_DNA"/>
</dbReference>
<dbReference type="Proteomes" id="UP000663833">
    <property type="component" value="Unassembled WGS sequence"/>
</dbReference>
<evidence type="ECO:0000313" key="8">
    <source>
        <dbReference type="EMBL" id="CAF3333737.1"/>
    </source>
</evidence>
<evidence type="ECO:0000256" key="1">
    <source>
        <dbReference type="ARBA" id="ARBA00022723"/>
    </source>
</evidence>
<dbReference type="Proteomes" id="UP000663869">
    <property type="component" value="Unassembled WGS sequence"/>
</dbReference>
<feature type="compositionally biased region" description="Polar residues" evidence="4">
    <location>
        <begin position="232"/>
        <end position="250"/>
    </location>
</feature>
<dbReference type="EMBL" id="CAJOBO010000540">
    <property type="protein sequence ID" value="CAF4243894.1"/>
    <property type="molecule type" value="Genomic_DNA"/>
</dbReference>
<dbReference type="Proteomes" id="UP000663862">
    <property type="component" value="Unassembled WGS sequence"/>
</dbReference>
<dbReference type="Proteomes" id="UP000663872">
    <property type="component" value="Unassembled WGS sequence"/>
</dbReference>
<evidence type="ECO:0000313" key="11">
    <source>
        <dbReference type="EMBL" id="CAF4223170.1"/>
    </source>
</evidence>
<dbReference type="EMBL" id="CAJNYV010000047">
    <property type="protein sequence ID" value="CAF3332661.1"/>
    <property type="molecule type" value="Genomic_DNA"/>
</dbReference>
<proteinExistence type="predicted"/>
<keyword evidence="1" id="KW-0479">Metal-binding</keyword>
<dbReference type="Pfam" id="PF04500">
    <property type="entry name" value="FLYWCH"/>
    <property type="match status" value="1"/>
</dbReference>
<feature type="compositionally biased region" description="Low complexity" evidence="4">
    <location>
        <begin position="296"/>
        <end position="317"/>
    </location>
</feature>
<evidence type="ECO:0000259" key="5">
    <source>
        <dbReference type="Pfam" id="PF04500"/>
    </source>
</evidence>
<feature type="domain" description="FLYWCH-type" evidence="5">
    <location>
        <begin position="94"/>
        <end position="149"/>
    </location>
</feature>
<evidence type="ECO:0000313" key="14">
    <source>
        <dbReference type="EMBL" id="CAF4599497.1"/>
    </source>
</evidence>
<dbReference type="EMBL" id="CAJOBQ010000031">
    <property type="protein sequence ID" value="CAF4223170.1"/>
    <property type="molecule type" value="Genomic_DNA"/>
</dbReference>
<evidence type="ECO:0000256" key="4">
    <source>
        <dbReference type="SAM" id="MobiDB-lite"/>
    </source>
</evidence>
<accession>A0A817UPD4</accession>
<dbReference type="Proteomes" id="UP000663848">
    <property type="component" value="Unassembled WGS sequence"/>
</dbReference>
<dbReference type="AlphaFoldDB" id="A0A817UPD4"/>
<dbReference type="Gene3D" id="2.20.25.240">
    <property type="match status" value="1"/>
</dbReference>
<keyword evidence="3" id="KW-0862">Zinc</keyword>
<evidence type="ECO:0000313" key="12">
    <source>
        <dbReference type="EMBL" id="CAF4243894.1"/>
    </source>
</evidence>
<dbReference type="EMBL" id="CAJNXB010002380">
    <property type="protein sequence ID" value="CAF3238810.1"/>
    <property type="molecule type" value="Genomic_DNA"/>
</dbReference>
<reference evidence="7" key="1">
    <citation type="submission" date="2021-02" db="EMBL/GenBank/DDBJ databases">
        <authorList>
            <person name="Nowell W R."/>
        </authorList>
    </citation>
    <scope>NUCLEOTIDE SEQUENCE</scope>
</reference>
<dbReference type="Proteomes" id="UP000663838">
    <property type="component" value="Unassembled WGS sequence"/>
</dbReference>
<evidence type="ECO:0000313" key="13">
    <source>
        <dbReference type="EMBL" id="CAF4550304.1"/>
    </source>
</evidence>
<dbReference type="EMBL" id="CAJOBR010000821">
    <property type="protein sequence ID" value="CAF4550304.1"/>
    <property type="molecule type" value="Genomic_DNA"/>
</dbReference>
<dbReference type="EMBL" id="CAJNYT010001084">
    <property type="protein sequence ID" value="CAF3395201.1"/>
    <property type="molecule type" value="Genomic_DNA"/>
</dbReference>
<evidence type="ECO:0000313" key="10">
    <source>
        <dbReference type="EMBL" id="CAF3704646.1"/>
    </source>
</evidence>
<evidence type="ECO:0000256" key="3">
    <source>
        <dbReference type="ARBA" id="ARBA00022833"/>
    </source>
</evidence>
<keyword evidence="2" id="KW-0863">Zinc-finger</keyword>
<dbReference type="Proteomes" id="UP000663851">
    <property type="component" value="Unassembled WGS sequence"/>
</dbReference>
<gene>
    <name evidence="10" type="ORF">FME351_LOCUS27967</name>
    <name evidence="9" type="ORF">GRG538_LOCUS9499</name>
    <name evidence="12" type="ORF">HFQ381_LOCUS10014</name>
    <name evidence="7" type="ORF">KIK155_LOCUS1853</name>
    <name evidence="8" type="ORF">LUA448_LOCUS11433</name>
    <name evidence="13" type="ORF">QYT958_LOCUS8254</name>
    <name evidence="6" type="ORF">TIS948_LOCUS14517</name>
    <name evidence="14" type="ORF">TOA249_LOCUS10506</name>
    <name evidence="11" type="ORF">TSG867_LOCUS1413</name>
</gene>
<dbReference type="GO" id="GO:0008270">
    <property type="term" value="F:zinc ion binding"/>
    <property type="evidence" value="ECO:0007669"/>
    <property type="project" value="UniProtKB-KW"/>
</dbReference>
<comment type="caution">
    <text evidence="7">The sequence shown here is derived from an EMBL/GenBank/DDBJ whole genome shotgun (WGS) entry which is preliminary data.</text>
</comment>
<dbReference type="InterPro" id="IPR007588">
    <property type="entry name" value="Znf_FLYWCH"/>
</dbReference>
<protein>
    <recommendedName>
        <fullName evidence="5">FLYWCH-type domain-containing protein</fullName>
    </recommendedName>
</protein>
<organism evidence="7 15">
    <name type="scientific">Rotaria socialis</name>
    <dbReference type="NCBI Taxonomy" id="392032"/>
    <lineage>
        <taxon>Eukaryota</taxon>
        <taxon>Metazoa</taxon>
        <taxon>Spiralia</taxon>
        <taxon>Gnathifera</taxon>
        <taxon>Rotifera</taxon>
        <taxon>Eurotatoria</taxon>
        <taxon>Bdelloidea</taxon>
        <taxon>Philodinida</taxon>
        <taxon>Philodinidae</taxon>
        <taxon>Rotaria</taxon>
    </lineage>
</organism>
<evidence type="ECO:0000313" key="15">
    <source>
        <dbReference type="Proteomes" id="UP000663865"/>
    </source>
</evidence>
<dbReference type="Proteomes" id="UP000663825">
    <property type="component" value="Unassembled WGS sequence"/>
</dbReference>
<dbReference type="OrthoDB" id="6159439at2759"/>
<dbReference type="EMBL" id="CAJNYU010003827">
    <property type="protein sequence ID" value="CAF3704646.1"/>
    <property type="molecule type" value="Genomic_DNA"/>
</dbReference>
<feature type="region of interest" description="Disordered" evidence="4">
    <location>
        <begin position="281"/>
        <end position="317"/>
    </location>
</feature>
<dbReference type="EMBL" id="CAJOBS010000548">
    <property type="protein sequence ID" value="CAF4599497.1"/>
    <property type="molecule type" value="Genomic_DNA"/>
</dbReference>
<evidence type="ECO:0000313" key="7">
    <source>
        <dbReference type="EMBL" id="CAF3332661.1"/>
    </source>
</evidence>
<evidence type="ECO:0000313" key="9">
    <source>
        <dbReference type="EMBL" id="CAF3395201.1"/>
    </source>
</evidence>
<evidence type="ECO:0000313" key="6">
    <source>
        <dbReference type="EMBL" id="CAF3238810.1"/>
    </source>
</evidence>
<feature type="region of interest" description="Disordered" evidence="4">
    <location>
        <begin position="231"/>
        <end position="254"/>
    </location>
</feature>
<name>A0A817UPD4_9BILA</name>
<evidence type="ECO:0000256" key="2">
    <source>
        <dbReference type="ARBA" id="ARBA00022771"/>
    </source>
</evidence>